<dbReference type="EMBL" id="LAZR01035906">
    <property type="protein sequence ID" value="KKL26239.1"/>
    <property type="molecule type" value="Genomic_DNA"/>
</dbReference>
<feature type="region of interest" description="Disordered" evidence="1">
    <location>
        <begin position="18"/>
        <end position="37"/>
    </location>
</feature>
<comment type="caution">
    <text evidence="2">The sequence shown here is derived from an EMBL/GenBank/DDBJ whole genome shotgun (WGS) entry which is preliminary data.</text>
</comment>
<protein>
    <submittedName>
        <fullName evidence="2">Uncharacterized protein</fullName>
    </submittedName>
</protein>
<name>A0A0F9BWI3_9ZZZZ</name>
<sequence length="50" mass="5640">LSLGDQQIKLEGRWEFRTGDHPDWAKMPQDAKMSEGDVDPRVAAFGKVEP</sequence>
<gene>
    <name evidence="2" type="ORF">LCGC14_2397250</name>
</gene>
<evidence type="ECO:0000313" key="2">
    <source>
        <dbReference type="EMBL" id="KKL26239.1"/>
    </source>
</evidence>
<organism evidence="2">
    <name type="scientific">marine sediment metagenome</name>
    <dbReference type="NCBI Taxonomy" id="412755"/>
    <lineage>
        <taxon>unclassified sequences</taxon>
        <taxon>metagenomes</taxon>
        <taxon>ecological metagenomes</taxon>
    </lineage>
</organism>
<evidence type="ECO:0000256" key="1">
    <source>
        <dbReference type="SAM" id="MobiDB-lite"/>
    </source>
</evidence>
<proteinExistence type="predicted"/>
<feature type="non-terminal residue" evidence="2">
    <location>
        <position position="1"/>
    </location>
</feature>
<accession>A0A0F9BWI3</accession>
<reference evidence="2" key="1">
    <citation type="journal article" date="2015" name="Nature">
        <title>Complex archaea that bridge the gap between prokaryotes and eukaryotes.</title>
        <authorList>
            <person name="Spang A."/>
            <person name="Saw J.H."/>
            <person name="Jorgensen S.L."/>
            <person name="Zaremba-Niedzwiedzka K."/>
            <person name="Martijn J."/>
            <person name="Lind A.E."/>
            <person name="van Eijk R."/>
            <person name="Schleper C."/>
            <person name="Guy L."/>
            <person name="Ettema T.J."/>
        </authorList>
    </citation>
    <scope>NUCLEOTIDE SEQUENCE</scope>
</reference>
<dbReference type="AlphaFoldDB" id="A0A0F9BWI3"/>